<name>A0A932MNP3_UNCTE</name>
<protein>
    <submittedName>
        <fullName evidence="3">Efflux RND transporter permease subunit</fullName>
    </submittedName>
</protein>
<dbReference type="GO" id="GO:0042910">
    <property type="term" value="F:xenobiotic transmembrane transporter activity"/>
    <property type="evidence" value="ECO:0007669"/>
    <property type="project" value="TreeGrafter"/>
</dbReference>
<dbReference type="SUPFAM" id="SSF82693">
    <property type="entry name" value="Multidrug efflux transporter AcrB pore domain, PN1, PN2, PC1 and PC2 subdomains"/>
    <property type="match status" value="2"/>
</dbReference>
<feature type="transmembrane region" description="Helical" evidence="2">
    <location>
        <begin position="12"/>
        <end position="32"/>
    </location>
</feature>
<keyword evidence="2" id="KW-1133">Transmembrane helix</keyword>
<feature type="transmembrane region" description="Helical" evidence="2">
    <location>
        <begin position="532"/>
        <end position="551"/>
    </location>
</feature>
<feature type="transmembrane region" description="Helical" evidence="2">
    <location>
        <begin position="505"/>
        <end position="526"/>
    </location>
</feature>
<reference evidence="3" key="1">
    <citation type="submission" date="2020-07" db="EMBL/GenBank/DDBJ databases">
        <title>Huge and variable diversity of episymbiotic CPR bacteria and DPANN archaea in groundwater ecosystems.</title>
        <authorList>
            <person name="He C.Y."/>
            <person name="Keren R."/>
            <person name="Whittaker M."/>
            <person name="Farag I.F."/>
            <person name="Doudna J."/>
            <person name="Cate J.H.D."/>
            <person name="Banfield J.F."/>
        </authorList>
    </citation>
    <scope>NUCLEOTIDE SEQUENCE</scope>
    <source>
        <strain evidence="3">NC_groundwater_763_Ag_S-0.2um_68_21</strain>
    </source>
</reference>
<sequence length="1073" mass="117470">MKIIHACVRYPVTIMVGVILAVLFGVISLYRIPVQMTPTVDRPVITVETTYKGAAPLEMEEEVTNRLEEKLTSVEGLTLMTSNSEEDRSRVILEFDWGMNKDIARLDVSEKLGLVKDFPIDAERPVIQAVNSDAEQPIAWIVVDTDLPINEVRVEGDDVIRPKLERVPGVGAVWMFGGEDRQVRVTLDYAAMSARGVTVGALREALLRENQNTKGGSIDEGKRRYSVRTVGSFTSLDHLRNTIVAQSPGGTIYLRDIAKVSFAYEDPVNRIRINRKQTMGFGVLRKTGSNTIEVMAGLKQTIREINEVYRGRGIQLRQVYDETDYIYQSRGLVTGNIYVGGALAVLVLLFFLGSVSSVLVLAFAIPISVISTFIFVYVFGRSINIISLAGLAFAVGMVVDNSIVVLENIYRHREMGKDRWRAAMDGGAEVWGAVLASTLTTLAVFIPVLFVQDEAGQLFRDIAIAISVAVGLSLIVSLTVVPMLSARLLRTSGTNTWLSRLQERLGVFAVGRFVQAALAWQLGWLLKGVARRVVFVGALTGLSLILAWVFFPPIDYLPKGNRNLIFAFFRTPAGLNLEEIDRFVTGVEEKISQVPEIERFFAVSRLQNPIMGILAKGEYADQESMRRIVGKLMGLVQGVPGVQAFVTQAELFRRRGGGFIGGINLQVDVRGSSLDEIQRIAADIEGRARRMKGVNFVNSSFDLGNPELQVHVDRERAADLGVSVREVGDIVETLVNGTRAGLFRDQGKELDIVLRAPLSDFRRTQDLSRVKVHTAAGRMVQLNDLAEIRLDLGPTKVEHIDRDRSLTLTVNISDAFPLQMAIDLMKREVIEPVRAGLPLGYSVDVTGRAKDLARAWDALKWSFLLALLITYLLMASLFESWSYPLIIMFSVPFAATGGVLLVSVMNWIEPSIKMDTVTMLGFIILTGTVVNNAILIVHQALNHAASGLPMREAILESSRDRMRPIFMTTTTTVLGMLPLVVSSGAGSELYRGLGSAVLGGLAVATLFTLVMIPALLSLWVDFLEWARPGQTAASVQAFAEMSGLGGDGTNGSAREGANGVPAGAESKRGEGRG</sequence>
<feature type="region of interest" description="Disordered" evidence="1">
    <location>
        <begin position="1046"/>
        <end position="1073"/>
    </location>
</feature>
<dbReference type="InterPro" id="IPR001036">
    <property type="entry name" value="Acrflvin-R"/>
</dbReference>
<evidence type="ECO:0000256" key="1">
    <source>
        <dbReference type="SAM" id="MobiDB-lite"/>
    </source>
</evidence>
<feature type="transmembrane region" description="Helical" evidence="2">
    <location>
        <begin position="462"/>
        <end position="484"/>
    </location>
</feature>
<feature type="transmembrane region" description="Helical" evidence="2">
    <location>
        <begin position="858"/>
        <end position="878"/>
    </location>
</feature>
<dbReference type="SUPFAM" id="SSF82714">
    <property type="entry name" value="Multidrug efflux transporter AcrB TolC docking domain, DN and DC subdomains"/>
    <property type="match status" value="2"/>
</dbReference>
<dbReference type="PRINTS" id="PR00702">
    <property type="entry name" value="ACRIFLAVINRP"/>
</dbReference>
<dbReference type="GO" id="GO:0005886">
    <property type="term" value="C:plasma membrane"/>
    <property type="evidence" value="ECO:0007669"/>
    <property type="project" value="TreeGrafter"/>
</dbReference>
<feature type="transmembrane region" description="Helical" evidence="2">
    <location>
        <begin position="993"/>
        <end position="1020"/>
    </location>
</feature>
<dbReference type="Proteomes" id="UP000782312">
    <property type="component" value="Unassembled WGS sequence"/>
</dbReference>
<feature type="transmembrane region" description="Helical" evidence="2">
    <location>
        <begin position="961"/>
        <end position="981"/>
    </location>
</feature>
<dbReference type="Pfam" id="PF00873">
    <property type="entry name" value="ACR_tran"/>
    <property type="match status" value="1"/>
</dbReference>
<gene>
    <name evidence="3" type="ORF">HYZ11_10265</name>
</gene>
<dbReference type="EMBL" id="JACPUR010000021">
    <property type="protein sequence ID" value="MBI3127978.1"/>
    <property type="molecule type" value="Genomic_DNA"/>
</dbReference>
<dbReference type="Gene3D" id="1.20.1640.10">
    <property type="entry name" value="Multidrug efflux transporter AcrB transmembrane domain"/>
    <property type="match status" value="2"/>
</dbReference>
<feature type="transmembrane region" description="Helical" evidence="2">
    <location>
        <begin position="385"/>
        <end position="409"/>
    </location>
</feature>
<feature type="transmembrane region" description="Helical" evidence="2">
    <location>
        <begin position="430"/>
        <end position="450"/>
    </location>
</feature>
<organism evidence="3 4">
    <name type="scientific">Tectimicrobiota bacterium</name>
    <dbReference type="NCBI Taxonomy" id="2528274"/>
    <lineage>
        <taxon>Bacteria</taxon>
        <taxon>Pseudomonadati</taxon>
        <taxon>Nitrospinota/Tectimicrobiota group</taxon>
        <taxon>Candidatus Tectimicrobiota</taxon>
    </lineage>
</organism>
<dbReference type="PANTHER" id="PTHR32063">
    <property type="match status" value="1"/>
</dbReference>
<feature type="transmembrane region" description="Helical" evidence="2">
    <location>
        <begin position="332"/>
        <end position="352"/>
    </location>
</feature>
<dbReference type="PANTHER" id="PTHR32063:SF0">
    <property type="entry name" value="SWARMING MOTILITY PROTEIN SWRC"/>
    <property type="match status" value="1"/>
</dbReference>
<keyword evidence="2" id="KW-0812">Transmembrane</keyword>
<dbReference type="Gene3D" id="3.30.70.1440">
    <property type="entry name" value="Multidrug efflux transporter AcrB pore domain"/>
    <property type="match status" value="1"/>
</dbReference>
<dbReference type="InterPro" id="IPR027463">
    <property type="entry name" value="AcrB_DN_DC_subdom"/>
</dbReference>
<feature type="transmembrane region" description="Helical" evidence="2">
    <location>
        <begin position="920"/>
        <end position="941"/>
    </location>
</feature>
<dbReference type="AlphaFoldDB" id="A0A932MNP3"/>
<proteinExistence type="predicted"/>
<feature type="transmembrane region" description="Helical" evidence="2">
    <location>
        <begin position="359"/>
        <end position="379"/>
    </location>
</feature>
<dbReference type="Gene3D" id="3.30.70.1320">
    <property type="entry name" value="Multidrug efflux transporter AcrB pore domain like"/>
    <property type="match status" value="1"/>
</dbReference>
<dbReference type="Gene3D" id="3.30.70.1430">
    <property type="entry name" value="Multidrug efflux transporter AcrB pore domain"/>
    <property type="match status" value="2"/>
</dbReference>
<comment type="caution">
    <text evidence="3">The sequence shown here is derived from an EMBL/GenBank/DDBJ whole genome shotgun (WGS) entry which is preliminary data.</text>
</comment>
<feature type="transmembrane region" description="Helical" evidence="2">
    <location>
        <begin position="884"/>
        <end position="908"/>
    </location>
</feature>
<dbReference type="Gene3D" id="3.30.2090.10">
    <property type="entry name" value="Multidrug efflux transporter AcrB TolC docking domain, DN and DC subdomains"/>
    <property type="match status" value="2"/>
</dbReference>
<evidence type="ECO:0000313" key="3">
    <source>
        <dbReference type="EMBL" id="MBI3127978.1"/>
    </source>
</evidence>
<evidence type="ECO:0000256" key="2">
    <source>
        <dbReference type="SAM" id="Phobius"/>
    </source>
</evidence>
<accession>A0A932MNP3</accession>
<dbReference type="SUPFAM" id="SSF82866">
    <property type="entry name" value="Multidrug efflux transporter AcrB transmembrane domain"/>
    <property type="match status" value="2"/>
</dbReference>
<keyword evidence="2" id="KW-0472">Membrane</keyword>
<evidence type="ECO:0000313" key="4">
    <source>
        <dbReference type="Proteomes" id="UP000782312"/>
    </source>
</evidence>